<proteinExistence type="predicted"/>
<dbReference type="Proteomes" id="UP000652761">
    <property type="component" value="Unassembled WGS sequence"/>
</dbReference>
<reference evidence="1" key="1">
    <citation type="submission" date="2017-07" db="EMBL/GenBank/DDBJ databases">
        <title>Taro Niue Genome Assembly and Annotation.</title>
        <authorList>
            <person name="Atibalentja N."/>
            <person name="Keating K."/>
            <person name="Fields C.J."/>
        </authorList>
    </citation>
    <scope>NUCLEOTIDE SEQUENCE</scope>
    <source>
        <strain evidence="1">Niue_2</strain>
        <tissue evidence="1">Leaf</tissue>
    </source>
</reference>
<sequence>MPEVRRRSHLVFRGLDKCDERCFHFVPDSVCFCGSLPTSLAGEGLVIPTGPCSRGSPAYFLKLGARRRGSSVSDGLRRRLWRHVLSKAVRASVTISSNPSGSSDLWAATRLSGPLGRVREVESLQWYQSEESTEICKEVITIAVPKKVVSKFHGCIGGTACPPGSDGLLRSRTLRALPDGGLVCGFPASFVCALQWVAAVAVSLAWRVWSFGVFVPWRRGWRWTRWQWFSLCGGRLQASPDAVLLVVFGAFECVCVAKAERACVWCGLHRSRVVTCGTGGRCPCLVGCPSVVAMCAVLVMCGLLLSVRGCALCSAWLALLLELSRCSVCHVASLVEHCDTCLWLLSAWC</sequence>
<comment type="caution">
    <text evidence="1">The sequence shown here is derived from an EMBL/GenBank/DDBJ whole genome shotgun (WGS) entry which is preliminary data.</text>
</comment>
<keyword evidence="2" id="KW-1185">Reference proteome</keyword>
<organism evidence="1 2">
    <name type="scientific">Colocasia esculenta</name>
    <name type="common">Wild taro</name>
    <name type="synonym">Arum esculentum</name>
    <dbReference type="NCBI Taxonomy" id="4460"/>
    <lineage>
        <taxon>Eukaryota</taxon>
        <taxon>Viridiplantae</taxon>
        <taxon>Streptophyta</taxon>
        <taxon>Embryophyta</taxon>
        <taxon>Tracheophyta</taxon>
        <taxon>Spermatophyta</taxon>
        <taxon>Magnoliopsida</taxon>
        <taxon>Liliopsida</taxon>
        <taxon>Araceae</taxon>
        <taxon>Aroideae</taxon>
        <taxon>Colocasieae</taxon>
        <taxon>Colocasia</taxon>
    </lineage>
</organism>
<name>A0A843W246_COLES</name>
<gene>
    <name evidence="1" type="ORF">Taro_036076</name>
</gene>
<protein>
    <submittedName>
        <fullName evidence="1">Uncharacterized protein</fullName>
    </submittedName>
</protein>
<dbReference type="AlphaFoldDB" id="A0A843W246"/>
<dbReference type="EMBL" id="NMUH01003007">
    <property type="protein sequence ID" value="MQM03299.1"/>
    <property type="molecule type" value="Genomic_DNA"/>
</dbReference>
<evidence type="ECO:0000313" key="1">
    <source>
        <dbReference type="EMBL" id="MQM03299.1"/>
    </source>
</evidence>
<accession>A0A843W246</accession>
<evidence type="ECO:0000313" key="2">
    <source>
        <dbReference type="Proteomes" id="UP000652761"/>
    </source>
</evidence>